<sequence length="383" mass="41959">ITNSIKGGMTFGNSMRGVAANAGIDAGRHFVDSVSSSAINAVELTKSGRVKYNTEGFVAGIGMGALSSVGRFGGSFVNGAYDVRNGATWSRGGYNYNDMYDGSWGEGGRYLEDYFNVDMKRAGGMLGGFTEQAINNMTGVSNGFTFNVLNSRDFGLGSEVGMLSVTLGGRNGFGWDVSTGGINASVSNMVGMSRGVERLEMYKDVMRGSDAGRKAVYLGENTARYSFDSLTEEEKAAYGGDYERLFEHLDSYLRGDGVLGIDFSTEENRREGDRIYLDNKLLEGGNFAEKGGLIEWDMNKVAKLTSLLSHEVSHDGVVMTDDYDREYAEDIAAHAFDTVVWEGMKNKFGVEDHEMDRKLIAYRMLDRELFENYLESEYVLGKG</sequence>
<dbReference type="AlphaFoldDB" id="A0A0F8XQT5"/>
<gene>
    <name evidence="1" type="ORF">LCGC14_2914270</name>
</gene>
<name>A0A0F8XQT5_9ZZZZ</name>
<feature type="non-terminal residue" evidence="1">
    <location>
        <position position="383"/>
    </location>
</feature>
<organism evidence="1">
    <name type="scientific">marine sediment metagenome</name>
    <dbReference type="NCBI Taxonomy" id="412755"/>
    <lineage>
        <taxon>unclassified sequences</taxon>
        <taxon>metagenomes</taxon>
        <taxon>ecological metagenomes</taxon>
    </lineage>
</organism>
<feature type="non-terminal residue" evidence="1">
    <location>
        <position position="1"/>
    </location>
</feature>
<reference evidence="1" key="1">
    <citation type="journal article" date="2015" name="Nature">
        <title>Complex archaea that bridge the gap between prokaryotes and eukaryotes.</title>
        <authorList>
            <person name="Spang A."/>
            <person name="Saw J.H."/>
            <person name="Jorgensen S.L."/>
            <person name="Zaremba-Niedzwiedzka K."/>
            <person name="Martijn J."/>
            <person name="Lind A.E."/>
            <person name="van Eijk R."/>
            <person name="Schleper C."/>
            <person name="Guy L."/>
            <person name="Ettema T.J."/>
        </authorList>
    </citation>
    <scope>NUCLEOTIDE SEQUENCE</scope>
</reference>
<protein>
    <submittedName>
        <fullName evidence="1">Uncharacterized protein</fullName>
    </submittedName>
</protein>
<comment type="caution">
    <text evidence="1">The sequence shown here is derived from an EMBL/GenBank/DDBJ whole genome shotgun (WGS) entry which is preliminary data.</text>
</comment>
<evidence type="ECO:0000313" key="1">
    <source>
        <dbReference type="EMBL" id="KKK71402.1"/>
    </source>
</evidence>
<accession>A0A0F8XQT5</accession>
<proteinExistence type="predicted"/>
<dbReference type="EMBL" id="LAZR01057752">
    <property type="protein sequence ID" value="KKK71402.1"/>
    <property type="molecule type" value="Genomic_DNA"/>
</dbReference>